<keyword evidence="2" id="KW-1133">Transmembrane helix</keyword>
<keyword evidence="4" id="KW-1185">Reference proteome</keyword>
<dbReference type="Proteomes" id="UP000298652">
    <property type="component" value="Chromosome 1"/>
</dbReference>
<organism evidence="3 4">
    <name type="scientific">Setaria viridis</name>
    <name type="common">Green bristlegrass</name>
    <name type="synonym">Setaria italica subsp. viridis</name>
    <dbReference type="NCBI Taxonomy" id="4556"/>
    <lineage>
        <taxon>Eukaryota</taxon>
        <taxon>Viridiplantae</taxon>
        <taxon>Streptophyta</taxon>
        <taxon>Embryophyta</taxon>
        <taxon>Tracheophyta</taxon>
        <taxon>Spermatophyta</taxon>
        <taxon>Magnoliopsida</taxon>
        <taxon>Liliopsida</taxon>
        <taxon>Poales</taxon>
        <taxon>Poaceae</taxon>
        <taxon>PACMAD clade</taxon>
        <taxon>Panicoideae</taxon>
        <taxon>Panicodae</taxon>
        <taxon>Paniceae</taxon>
        <taxon>Cenchrinae</taxon>
        <taxon>Setaria</taxon>
    </lineage>
</organism>
<dbReference type="OMA" id="RECRLYG"/>
<feature type="transmembrane region" description="Helical" evidence="2">
    <location>
        <begin position="219"/>
        <end position="238"/>
    </location>
</feature>
<gene>
    <name evidence="3" type="ORF">SEVIR_1G013300v2</name>
</gene>
<feature type="transmembrane region" description="Helical" evidence="2">
    <location>
        <begin position="182"/>
        <end position="199"/>
    </location>
</feature>
<dbReference type="AlphaFoldDB" id="A0A4U6WG78"/>
<dbReference type="PANTHER" id="PTHR34967">
    <property type="entry name" value="OS02G0257200 PROTEIN"/>
    <property type="match status" value="1"/>
</dbReference>
<keyword evidence="2" id="KW-0472">Membrane</keyword>
<reference evidence="3" key="1">
    <citation type="submission" date="2019-03" db="EMBL/GenBank/DDBJ databases">
        <title>WGS assembly of Setaria viridis.</title>
        <authorList>
            <person name="Huang P."/>
            <person name="Jenkins J."/>
            <person name="Grimwood J."/>
            <person name="Barry K."/>
            <person name="Healey A."/>
            <person name="Mamidi S."/>
            <person name="Sreedasyam A."/>
            <person name="Shu S."/>
            <person name="Feldman M."/>
            <person name="Wu J."/>
            <person name="Yu Y."/>
            <person name="Chen C."/>
            <person name="Johnson J."/>
            <person name="Rokhsar D."/>
            <person name="Baxter I."/>
            <person name="Schmutz J."/>
            <person name="Brutnell T."/>
            <person name="Kellogg E."/>
        </authorList>
    </citation>
    <scope>NUCLEOTIDE SEQUENCE [LARGE SCALE GENOMIC DNA]</scope>
</reference>
<dbReference type="PANTHER" id="PTHR34967:SF1">
    <property type="entry name" value="OS02G0257200 PROTEIN"/>
    <property type="match status" value="1"/>
</dbReference>
<keyword evidence="2" id="KW-0812">Transmembrane</keyword>
<feature type="transmembrane region" description="Helical" evidence="2">
    <location>
        <begin position="141"/>
        <end position="162"/>
    </location>
</feature>
<evidence type="ECO:0000256" key="2">
    <source>
        <dbReference type="SAM" id="Phobius"/>
    </source>
</evidence>
<feature type="transmembrane region" description="Helical" evidence="2">
    <location>
        <begin position="34"/>
        <end position="53"/>
    </location>
</feature>
<accession>A0A4U6WG78</accession>
<dbReference type="Gramene" id="TKW36917">
    <property type="protein sequence ID" value="TKW36917"/>
    <property type="gene ID" value="SEVIR_1G013300v2"/>
</dbReference>
<name>A0A4U6WG78_SETVI</name>
<evidence type="ECO:0000256" key="1">
    <source>
        <dbReference type="SAM" id="MobiDB-lite"/>
    </source>
</evidence>
<feature type="transmembrane region" description="Helical" evidence="2">
    <location>
        <begin position="109"/>
        <end position="129"/>
    </location>
</feature>
<dbReference type="EMBL" id="CM016552">
    <property type="protein sequence ID" value="TKW36917.1"/>
    <property type="molecule type" value="Genomic_DNA"/>
</dbReference>
<evidence type="ECO:0000313" key="3">
    <source>
        <dbReference type="EMBL" id="TKW36917.1"/>
    </source>
</evidence>
<protein>
    <submittedName>
        <fullName evidence="3">Uncharacterized protein</fullName>
    </submittedName>
</protein>
<proteinExistence type="predicted"/>
<feature type="region of interest" description="Disordered" evidence="1">
    <location>
        <begin position="275"/>
        <end position="310"/>
    </location>
</feature>
<sequence>MVKLATARECRAYSLGAGGGSGTALRNRWEYINAGVYVFSAVLLVGGFLGQLLATTWGGSSRPALVVAAVGLAGVLAANVHDLLAHVAGVDYRLGMVAGLDAQLALVEIAVPAVQIAGTTLMLIAVVVFEIQMERGYRHGLARHGLNLLIAGPALWCLGSVHNICQVYERASGHVQLLQKSVQIPLLLGSTLFLIAGIVNRHDRRSRTAAFSLLGRSWAWFCLFGSLLFLAGGVLNLLKVFKTQQMGGRGMEKLRGGAQERLAMEREGKVPLILEHGGRRGTRDPAVVPPPPQQQPPHGSYKDALVSSAS</sequence>
<evidence type="ECO:0000313" key="4">
    <source>
        <dbReference type="Proteomes" id="UP000298652"/>
    </source>
</evidence>